<name>A0A3Q9GGX7_MORCA</name>
<dbReference type="InterPro" id="IPR010373">
    <property type="entry name" value="DUF968"/>
</dbReference>
<dbReference type="Proteomes" id="UP000280228">
    <property type="component" value="Chromosome"/>
</dbReference>
<dbReference type="RefSeq" id="WP_126705117.1">
    <property type="nucleotide sequence ID" value="NZ_CP034662.1"/>
</dbReference>
<dbReference type="EMBL" id="CP034662">
    <property type="protein sequence ID" value="AZQ93102.1"/>
    <property type="molecule type" value="Genomic_DNA"/>
</dbReference>
<evidence type="ECO:0000313" key="2">
    <source>
        <dbReference type="EMBL" id="AZQ93166.1"/>
    </source>
</evidence>
<evidence type="ECO:0000313" key="3">
    <source>
        <dbReference type="Proteomes" id="UP000280228"/>
    </source>
</evidence>
<dbReference type="Pfam" id="PF06147">
    <property type="entry name" value="DUF968"/>
    <property type="match status" value="1"/>
</dbReference>
<dbReference type="EMBL" id="CP034662">
    <property type="protein sequence ID" value="AZQ93166.1"/>
    <property type="molecule type" value="Genomic_DNA"/>
</dbReference>
<gene>
    <name evidence="1" type="ORF">EJK53_1561</name>
    <name evidence="2" type="ORF">EJK53_1635</name>
</gene>
<protein>
    <recommendedName>
        <fullName evidence="4">DUF968 domain-containing protein</fullName>
    </recommendedName>
</protein>
<evidence type="ECO:0008006" key="4">
    <source>
        <dbReference type="Google" id="ProtNLM"/>
    </source>
</evidence>
<sequence>MKSLITTFWGLIVANRLKQIRALPCCQCGMPPPSQAAHANWQEFGKGKGIKAKDDYTIPLCHLCHSRLDQYQGLSRQEAKSWFISKLKFINRVLDDETSF</sequence>
<dbReference type="Gene3D" id="3.30.50.20">
    <property type="entry name" value="prophage-derive protein ybcO"/>
    <property type="match status" value="1"/>
</dbReference>
<reference evidence="1 3" key="1">
    <citation type="submission" date="2018-12" db="EMBL/GenBank/DDBJ databases">
        <title>Persistence of Moraxella catarrhalis in Chronic Obstructive Pulmonary Disease and Regulation of the Hag/MID Adhesin.</title>
        <authorList>
            <person name="Murphy T."/>
            <person name="Zhao X."/>
            <person name="Vyas G."/>
            <person name="Aluvathingal J."/>
            <person name="Nadendla S."/>
            <person name="Tallon L."/>
            <person name="Tettelin H."/>
        </authorList>
    </citation>
    <scope>NUCLEOTIDE SEQUENCE [LARGE SCALE GENOMIC DNA]</scope>
    <source>
        <strain evidence="1 3">46P58B1</strain>
    </source>
</reference>
<accession>A0A3Q9GGX7</accession>
<evidence type="ECO:0000313" key="1">
    <source>
        <dbReference type="EMBL" id="AZQ93102.1"/>
    </source>
</evidence>
<organism evidence="1 3">
    <name type="scientific">Moraxella catarrhalis</name>
    <name type="common">Branhamella catarrhalis</name>
    <dbReference type="NCBI Taxonomy" id="480"/>
    <lineage>
        <taxon>Bacteria</taxon>
        <taxon>Pseudomonadati</taxon>
        <taxon>Pseudomonadota</taxon>
        <taxon>Gammaproteobacteria</taxon>
        <taxon>Moraxellales</taxon>
        <taxon>Moraxellaceae</taxon>
        <taxon>Moraxella</taxon>
    </lineage>
</organism>
<dbReference type="AlphaFoldDB" id="A0A3Q9GGX7"/>
<proteinExistence type="predicted"/>